<dbReference type="PANTHER" id="PTHR43656">
    <property type="entry name" value="BINDING OXIDOREDUCTASE, PUTATIVE (AFU_ORTHOLOGUE AFUA_2G08260)-RELATED"/>
    <property type="match status" value="1"/>
</dbReference>
<dbReference type="Gene3D" id="3.20.20.70">
    <property type="entry name" value="Aldolase class I"/>
    <property type="match status" value="1"/>
</dbReference>
<dbReference type="PANTHER" id="PTHR43656:SF2">
    <property type="entry name" value="BINDING OXIDOREDUCTASE, PUTATIVE (AFU_ORTHOLOGUE AFUA_2G08260)-RELATED"/>
    <property type="match status" value="1"/>
</dbReference>
<organism evidence="6">
    <name type="scientific">Aplanochytrium stocchinoi</name>
    <dbReference type="NCBI Taxonomy" id="215587"/>
    <lineage>
        <taxon>Eukaryota</taxon>
        <taxon>Sar</taxon>
        <taxon>Stramenopiles</taxon>
        <taxon>Bigyra</taxon>
        <taxon>Labyrinthulomycetes</taxon>
        <taxon>Thraustochytrida</taxon>
        <taxon>Thraustochytriidae</taxon>
        <taxon>Aplanochytrium</taxon>
    </lineage>
</organism>
<dbReference type="GO" id="GO:0010181">
    <property type="term" value="F:FMN binding"/>
    <property type="evidence" value="ECO:0007669"/>
    <property type="project" value="InterPro"/>
</dbReference>
<dbReference type="EMBL" id="HBIN01020673">
    <property type="protein sequence ID" value="CAE0445817.1"/>
    <property type="molecule type" value="Transcribed_RNA"/>
</dbReference>
<dbReference type="CDD" id="cd04733">
    <property type="entry name" value="OYE_like_2_FMN"/>
    <property type="match status" value="1"/>
</dbReference>
<name>A0A6S8FE46_9STRA</name>
<evidence type="ECO:0000256" key="2">
    <source>
        <dbReference type="ARBA" id="ARBA00023002"/>
    </source>
</evidence>
<dbReference type="GO" id="GO:0016491">
    <property type="term" value="F:oxidoreductase activity"/>
    <property type="evidence" value="ECO:0007669"/>
    <property type="project" value="UniProtKB-KW"/>
</dbReference>
<evidence type="ECO:0000259" key="4">
    <source>
        <dbReference type="Pfam" id="PF00724"/>
    </source>
</evidence>
<evidence type="ECO:0000256" key="3">
    <source>
        <dbReference type="SAM" id="MobiDB-lite"/>
    </source>
</evidence>
<dbReference type="Pfam" id="PF00724">
    <property type="entry name" value="Oxidored_FMN"/>
    <property type="match status" value="1"/>
</dbReference>
<dbReference type="EMBL" id="HBIN01020672">
    <property type="protein sequence ID" value="CAE0445816.1"/>
    <property type="molecule type" value="Transcribed_RNA"/>
</dbReference>
<dbReference type="InterPro" id="IPR051799">
    <property type="entry name" value="NADH_flavin_oxidoreductase"/>
</dbReference>
<keyword evidence="2" id="KW-0560">Oxidoreductase</keyword>
<protein>
    <recommendedName>
        <fullName evidence="4">NADH:flavin oxidoreductase/NADH oxidase N-terminal domain-containing protein</fullName>
    </recommendedName>
</protein>
<evidence type="ECO:0000313" key="5">
    <source>
        <dbReference type="EMBL" id="CAE0445816.1"/>
    </source>
</evidence>
<evidence type="ECO:0000256" key="1">
    <source>
        <dbReference type="ARBA" id="ARBA00022630"/>
    </source>
</evidence>
<feature type="domain" description="NADH:flavin oxidoreductase/NADH oxidase N-terminal" evidence="4">
    <location>
        <begin position="12"/>
        <end position="352"/>
    </location>
</feature>
<proteinExistence type="predicted"/>
<dbReference type="AlphaFoldDB" id="A0A6S8FE46"/>
<dbReference type="SUPFAM" id="SSF51395">
    <property type="entry name" value="FMN-linked oxidoreductases"/>
    <property type="match status" value="1"/>
</dbReference>
<sequence length="469" mass="52288">MADREELLMSTPLTLPCGSVLSNRLAKAAMSEGFADPWGRPGIELQNLYEIWGSFGAGMLLTGNVMVDDCHLETAGNMRLENYFQDEEMRQCYKALAEKSQKNGSATWLQLSHAGRQTQVEVNKTPKGPSDIPCKAKSHIKESKPTPMTIEDIDETVQKFANAARATKDAGFKGLQIHAAHGYLLSSFLNPLANNRDDEFGGSLNNRARFLLMTVQAVREQVGPRFPVGVKLNSADFQEGGSTVEDAIEVAKLLDQAGVDLIEISGGNYENMVMVLGREEDNKPKSTIEREAYYLEYANRVGGVLTRTKLMVTGGFRRKDTIEYALKEASVSIVGLGRPFFYTNRLCTKMIKGEIDTFPNYERDLAQIPWLLSPVTLLMNKYVLAKIISFKWADNFKYLIKGEDMDETGKSISLMDRWWPKTRDEAVLKLQGVSSVGTVHNCPPSNRKPLMLAAGVLCVGILYHKLRQR</sequence>
<feature type="region of interest" description="Disordered" evidence="3">
    <location>
        <begin position="117"/>
        <end position="141"/>
    </location>
</feature>
<keyword evidence="1" id="KW-0285">Flavoprotein</keyword>
<reference evidence="6" key="1">
    <citation type="submission" date="2021-01" db="EMBL/GenBank/DDBJ databases">
        <authorList>
            <person name="Corre E."/>
            <person name="Pelletier E."/>
            <person name="Niang G."/>
            <person name="Scheremetjew M."/>
            <person name="Finn R."/>
            <person name="Kale V."/>
            <person name="Holt S."/>
            <person name="Cochrane G."/>
            <person name="Meng A."/>
            <person name="Brown T."/>
            <person name="Cohen L."/>
        </authorList>
    </citation>
    <scope>NUCLEOTIDE SEQUENCE</scope>
    <source>
        <strain evidence="6">GSBS06</strain>
    </source>
</reference>
<dbReference type="InterPro" id="IPR013785">
    <property type="entry name" value="Aldolase_TIM"/>
</dbReference>
<gene>
    <name evidence="5" type="ORF">ASTO00021_LOCUS15820</name>
    <name evidence="6" type="ORF">ASTO00021_LOCUS15821</name>
</gene>
<accession>A0A6S8FE46</accession>
<dbReference type="InterPro" id="IPR001155">
    <property type="entry name" value="OxRdtase_FMN_N"/>
</dbReference>
<evidence type="ECO:0000313" key="6">
    <source>
        <dbReference type="EMBL" id="CAE0445817.1"/>
    </source>
</evidence>